<dbReference type="PANTHER" id="PTHR10953:SF102">
    <property type="entry name" value="ADENYLYLTRANSFERASE AND SULFURTRANSFERASE MOCS3"/>
    <property type="match status" value="1"/>
</dbReference>
<evidence type="ECO:0000259" key="2">
    <source>
        <dbReference type="PROSITE" id="PS50206"/>
    </source>
</evidence>
<dbReference type="Pfam" id="PF00581">
    <property type="entry name" value="Rhodanese"/>
    <property type="match status" value="1"/>
</dbReference>
<dbReference type="PROSITE" id="PS50206">
    <property type="entry name" value="RHODANESE_3"/>
    <property type="match status" value="1"/>
</dbReference>
<protein>
    <submittedName>
        <fullName evidence="3">ThiF family adenylyltransferase</fullName>
    </submittedName>
</protein>
<dbReference type="CDD" id="cd00158">
    <property type="entry name" value="RHOD"/>
    <property type="match status" value="1"/>
</dbReference>
<dbReference type="SUPFAM" id="SSF52821">
    <property type="entry name" value="Rhodanese/Cell cycle control phosphatase"/>
    <property type="match status" value="1"/>
</dbReference>
<dbReference type="EMBL" id="JBHUNF010000002">
    <property type="protein sequence ID" value="MFD2674639.1"/>
    <property type="molecule type" value="Genomic_DNA"/>
</dbReference>
<dbReference type="InterPro" id="IPR036873">
    <property type="entry name" value="Rhodanese-like_dom_sf"/>
</dbReference>
<accession>A0ABW5RJL6</accession>
<dbReference type="PANTHER" id="PTHR10953">
    <property type="entry name" value="UBIQUITIN-ACTIVATING ENZYME E1"/>
    <property type="match status" value="1"/>
</dbReference>
<comment type="caution">
    <text evidence="3">The sequence shown here is derived from an EMBL/GenBank/DDBJ whole genome shotgun (WGS) entry which is preliminary data.</text>
</comment>
<dbReference type="InterPro" id="IPR035985">
    <property type="entry name" value="Ubiquitin-activating_enz"/>
</dbReference>
<reference evidence="4" key="1">
    <citation type="journal article" date="2019" name="Int. J. Syst. Evol. Microbiol.">
        <title>The Global Catalogue of Microorganisms (GCM) 10K type strain sequencing project: providing services to taxonomists for standard genome sequencing and annotation.</title>
        <authorList>
            <consortium name="The Broad Institute Genomics Platform"/>
            <consortium name="The Broad Institute Genome Sequencing Center for Infectious Disease"/>
            <person name="Wu L."/>
            <person name="Ma J."/>
        </authorList>
    </citation>
    <scope>NUCLEOTIDE SEQUENCE [LARGE SCALE GENOMIC DNA]</scope>
    <source>
        <strain evidence="4">TISTR 1511</strain>
    </source>
</reference>
<dbReference type="Gene3D" id="3.40.250.10">
    <property type="entry name" value="Rhodanese-like domain"/>
    <property type="match status" value="1"/>
</dbReference>
<dbReference type="InterPro" id="IPR001763">
    <property type="entry name" value="Rhodanese-like_dom"/>
</dbReference>
<evidence type="ECO:0000313" key="3">
    <source>
        <dbReference type="EMBL" id="MFD2674639.1"/>
    </source>
</evidence>
<dbReference type="InterPro" id="IPR045886">
    <property type="entry name" value="ThiF/MoeB/HesA"/>
</dbReference>
<proteinExistence type="predicted"/>
<dbReference type="Pfam" id="PF00899">
    <property type="entry name" value="ThiF"/>
    <property type="match status" value="1"/>
</dbReference>
<evidence type="ECO:0000313" key="4">
    <source>
        <dbReference type="Proteomes" id="UP001597453"/>
    </source>
</evidence>
<feature type="domain" description="Rhodanese" evidence="2">
    <location>
        <begin position="290"/>
        <end position="380"/>
    </location>
</feature>
<gene>
    <name evidence="3" type="ORF">ACFSUQ_04900</name>
</gene>
<dbReference type="SUPFAM" id="SSF69572">
    <property type="entry name" value="Activating enzymes of the ubiquitin-like proteins"/>
    <property type="match status" value="1"/>
</dbReference>
<feature type="compositionally biased region" description="Low complexity" evidence="1">
    <location>
        <begin position="263"/>
        <end position="279"/>
    </location>
</feature>
<dbReference type="CDD" id="cd00757">
    <property type="entry name" value="ThiF_MoeB_HesA_family"/>
    <property type="match status" value="1"/>
</dbReference>
<keyword evidence="3" id="KW-0808">Transferase</keyword>
<dbReference type="Proteomes" id="UP001597453">
    <property type="component" value="Unassembled WGS sequence"/>
</dbReference>
<dbReference type="SMART" id="SM00450">
    <property type="entry name" value="RHOD"/>
    <property type="match status" value="1"/>
</dbReference>
<feature type="region of interest" description="Disordered" evidence="1">
    <location>
        <begin position="244"/>
        <end position="281"/>
    </location>
</feature>
<keyword evidence="3" id="KW-0548">Nucleotidyltransferase</keyword>
<name>A0ABW5RJL6_9MICO</name>
<dbReference type="GO" id="GO:0016779">
    <property type="term" value="F:nucleotidyltransferase activity"/>
    <property type="evidence" value="ECO:0007669"/>
    <property type="project" value="UniProtKB-KW"/>
</dbReference>
<dbReference type="InterPro" id="IPR000594">
    <property type="entry name" value="ThiF_NAD_FAD-bd"/>
</dbReference>
<sequence length="382" mass="39104">MGIFQGDGATAAEREDAQARHRRLLGYGESGVRSAAGSHIAVVGAGGLGCPALLSLAAAGVGTLTIIDDDAVEASNLARQTLYRRSDIGVPKVEAAARALAETGARIVTRRIRITPENAHELLATADVVLDTTDQWPTRFAVADAAARLGVPLVWGSALGWDGLLTVFAPGGPQLDDLVDREGLLAATDAPNCASTGVFAPLTAEIGGAMAGEALRIVTTSGSPLVGLVRSWDARHGRVRELPLAASAGTEPAAKNATRNSDPAPTGAVTTPGPATGTADRAHRIRIDELPDDAFVLDVRPALHPDLPVPRPYAHVPLETLEASMLSGALDLPDSPIAVVCAMGPRARAAAELLRDAGYPEVSTLDGGVAALAAILPDSSAT</sequence>
<evidence type="ECO:0000256" key="1">
    <source>
        <dbReference type="SAM" id="MobiDB-lite"/>
    </source>
</evidence>
<organism evidence="3 4">
    <name type="scientific">Gulosibacter bifidus</name>
    <dbReference type="NCBI Taxonomy" id="272239"/>
    <lineage>
        <taxon>Bacteria</taxon>
        <taxon>Bacillati</taxon>
        <taxon>Actinomycetota</taxon>
        <taxon>Actinomycetes</taxon>
        <taxon>Micrococcales</taxon>
        <taxon>Microbacteriaceae</taxon>
        <taxon>Gulosibacter</taxon>
    </lineage>
</organism>
<dbReference type="RefSeq" id="WP_066059584.1">
    <property type="nucleotide sequence ID" value="NZ_JBHUNF010000002.1"/>
</dbReference>
<dbReference type="Gene3D" id="3.40.50.720">
    <property type="entry name" value="NAD(P)-binding Rossmann-like Domain"/>
    <property type="match status" value="1"/>
</dbReference>
<keyword evidence="4" id="KW-1185">Reference proteome</keyword>